<protein>
    <submittedName>
        <fullName evidence="10">MORC family CW-type zinc finger protein 1-like isoform X1</fullName>
    </submittedName>
</protein>
<keyword evidence="6" id="KW-0539">Nucleus</keyword>
<dbReference type="RefSeq" id="XP_041439826.1">
    <property type="nucleotide sequence ID" value="XM_041583892.1"/>
</dbReference>
<evidence type="ECO:0000259" key="8">
    <source>
        <dbReference type="PROSITE" id="PS51050"/>
    </source>
</evidence>
<dbReference type="GeneID" id="108709508"/>
<organism evidence="9 10">
    <name type="scientific">Xenopus laevis</name>
    <name type="common">African clawed frog</name>
    <dbReference type="NCBI Taxonomy" id="8355"/>
    <lineage>
        <taxon>Eukaryota</taxon>
        <taxon>Metazoa</taxon>
        <taxon>Chordata</taxon>
        <taxon>Craniata</taxon>
        <taxon>Vertebrata</taxon>
        <taxon>Euteleostomi</taxon>
        <taxon>Amphibia</taxon>
        <taxon>Batrachia</taxon>
        <taxon>Anura</taxon>
        <taxon>Pipoidea</taxon>
        <taxon>Pipidae</taxon>
        <taxon>Xenopodinae</taxon>
        <taxon>Xenopus</taxon>
        <taxon>Xenopus</taxon>
    </lineage>
</organism>
<dbReference type="GO" id="GO:0005634">
    <property type="term" value="C:nucleus"/>
    <property type="evidence" value="ECO:0000318"/>
    <property type="project" value="GO_Central"/>
</dbReference>
<evidence type="ECO:0000256" key="2">
    <source>
        <dbReference type="ARBA" id="ARBA00022723"/>
    </source>
</evidence>
<dbReference type="Pfam" id="PF07496">
    <property type="entry name" value="zf-CW"/>
    <property type="match status" value="1"/>
</dbReference>
<sequence>MCAPECCAALRIPRNAEMAERYKCLSRANLNLAYIHANSTTHEFLFGAFAEIIDNSRDASASTLYIYSEPTSEFQGGQLLCFLDDGCGMTQREACDLIYFGRSSKRFTSSKFIGRYGNGLKSGSMRIGKDFILFTMKGDCMTCLLFSQTFCETEGLDELIVPILCWSQSTKKPSTESSDLVDMQMSIMNRYSPFKTERDLLKQFDYLYSGHGTLIIVYNLKLMSNGEPELDFFTDISNIINAGMKHRDVYSELWSLKSYISVLYVDPRMKVFVQATRVHNKQLIYSLYRPRMYPYKMPSLRTSVLREIKNAEVAVKNAKLAVADIEQKMAALRKRADHSNEKELDVLNVILINNKKNLDEKCQILKEKKREEKQSKHVYIKYGLNIENRSQDGMFIYHNSRLIRMHEKVGRQLNKELSTGAGVLGLVNLPPGALIPSHNKQNFIKSREYINLLKHMGYFLDQFLKDSGISEKETVYFWSEFGYISGLKDWFEVPSDTVHFVRRRAIEIPKIIQCDLCLNWRVLPFSESSFDQPDSWMCADHPDPAKIRCTEPEQLPTIPVGTLPRKPLQFTDKEKHLRDSIERYKNKRLWSQKCNLTEPHLAVTALLNRSSLQRKEEKSRIQFFSKSGASSKNYKESNQNRVITRKQTRDRNSLKDNYNQITKVPHASSSIQEHCENGPSTCTADAGKFTESTLCSIRTEVEEGIKFTLRTKLPLSKTNVRICTAKVGKTVVEPLCPASRTDKGKNFTLGASAQPASSVSENNVANCIAEAVRTLEVPSFSRKEMEEKLKLTLGTSAPPATSFSENVDNCIAEVPSFSRKEMEEKLKLTLGEVISYFVPDCQLPILETIYEGDQTQLRSLVDDYFKEYEENVLAIYLNAGNDHISAKTELNVIMREACEEQIKTVEEKISALSKKATRILKKLNINMPEEIGLDTEKLLLQEQSEICETKAVTKEFFLSGFHKI</sequence>
<keyword evidence="5 7" id="KW-0175">Coiled coil</keyword>
<evidence type="ECO:0000256" key="5">
    <source>
        <dbReference type="ARBA" id="ARBA00023054"/>
    </source>
</evidence>
<keyword evidence="2" id="KW-0479">Metal-binding</keyword>
<reference evidence="10" key="2">
    <citation type="submission" date="2025-08" db="UniProtKB">
        <authorList>
            <consortium name="RefSeq"/>
        </authorList>
    </citation>
    <scope>IDENTIFICATION</scope>
    <source>
        <strain evidence="10">J_2021</strain>
        <tissue evidence="10">Erythrocytes</tissue>
    </source>
</reference>
<feature type="coiled-coil region" evidence="7">
    <location>
        <begin position="895"/>
        <end position="922"/>
    </location>
</feature>
<dbReference type="PANTHER" id="PTHR23337:SF6">
    <property type="entry name" value="MORC FAMILY CW-TYPE ZINC FINGER PROTEIN 1"/>
    <property type="match status" value="1"/>
</dbReference>
<evidence type="ECO:0000313" key="10">
    <source>
        <dbReference type="RefSeq" id="XP_041439826.1"/>
    </source>
</evidence>
<name>A0A8J1MEM7_XENLA</name>
<dbReference type="AlphaFoldDB" id="A0A8J1MEM7"/>
<dbReference type="GO" id="GO:0008270">
    <property type="term" value="F:zinc ion binding"/>
    <property type="evidence" value="ECO:0007669"/>
    <property type="project" value="UniProtKB-KW"/>
</dbReference>
<dbReference type="SUPFAM" id="SSF55874">
    <property type="entry name" value="ATPase domain of HSP90 chaperone/DNA topoisomerase II/histidine kinase"/>
    <property type="match status" value="1"/>
</dbReference>
<keyword evidence="3" id="KW-0863">Zinc-finger</keyword>
<evidence type="ECO:0000256" key="4">
    <source>
        <dbReference type="ARBA" id="ARBA00022833"/>
    </source>
</evidence>
<evidence type="ECO:0000313" key="9">
    <source>
        <dbReference type="Proteomes" id="UP000186698"/>
    </source>
</evidence>
<evidence type="ECO:0000256" key="1">
    <source>
        <dbReference type="ARBA" id="ARBA00004123"/>
    </source>
</evidence>
<dbReference type="Pfam" id="PF13589">
    <property type="entry name" value="HATPase_c_3"/>
    <property type="match status" value="1"/>
</dbReference>
<dbReference type="CTD" id="108709508"/>
<dbReference type="InterPro" id="IPR041006">
    <property type="entry name" value="Morc_S5"/>
</dbReference>
<accession>A0A8J1MEM7</accession>
<gene>
    <name evidence="10" type="primary">LOC108709508</name>
</gene>
<keyword evidence="9" id="KW-1185">Reference proteome</keyword>
<evidence type="ECO:0000256" key="3">
    <source>
        <dbReference type="ARBA" id="ARBA00022771"/>
    </source>
</evidence>
<dbReference type="Gene3D" id="3.30.565.10">
    <property type="entry name" value="Histidine kinase-like ATPase, C-terminal domain"/>
    <property type="match status" value="1"/>
</dbReference>
<dbReference type="Proteomes" id="UP000186698">
    <property type="component" value="Chromosome 2S"/>
</dbReference>
<keyword evidence="4" id="KW-0862">Zinc</keyword>
<dbReference type="InterPro" id="IPR011124">
    <property type="entry name" value="Znf_CW"/>
</dbReference>
<dbReference type="Pfam" id="PF17942">
    <property type="entry name" value="Morc6_S5"/>
    <property type="match status" value="1"/>
</dbReference>
<comment type="subcellular location">
    <subcellularLocation>
        <location evidence="1">Nucleus</location>
    </subcellularLocation>
</comment>
<feature type="coiled-coil region" evidence="7">
    <location>
        <begin position="308"/>
        <end position="375"/>
    </location>
</feature>
<dbReference type="CDD" id="cd16931">
    <property type="entry name" value="HATPase_MORC-like"/>
    <property type="match status" value="1"/>
</dbReference>
<dbReference type="KEGG" id="xla:108709508"/>
<proteinExistence type="predicted"/>
<dbReference type="PROSITE" id="PS51050">
    <property type="entry name" value="ZF_CW"/>
    <property type="match status" value="1"/>
</dbReference>
<reference evidence="9" key="1">
    <citation type="submission" date="2024-06" db="UniProtKB">
        <authorList>
            <consortium name="RefSeq"/>
        </authorList>
    </citation>
    <scope>NUCLEOTIDE SEQUENCE [LARGE SCALE GENOMIC DNA]</scope>
    <source>
        <strain evidence="9">J_2021</strain>
    </source>
</reference>
<dbReference type="OrthoDB" id="10251809at2759"/>
<feature type="domain" description="CW-type" evidence="8">
    <location>
        <begin position="505"/>
        <end position="557"/>
    </location>
</feature>
<dbReference type="Gene3D" id="3.30.40.100">
    <property type="match status" value="1"/>
</dbReference>
<evidence type="ECO:0000256" key="6">
    <source>
        <dbReference type="ARBA" id="ARBA00023242"/>
    </source>
</evidence>
<dbReference type="PANTHER" id="PTHR23337">
    <property type="entry name" value="ZINC FINGER CW-TYPE COILED-COIL DOMAIN PROTEIN 1"/>
    <property type="match status" value="1"/>
</dbReference>
<evidence type="ECO:0000256" key="7">
    <source>
        <dbReference type="SAM" id="Coils"/>
    </source>
</evidence>
<dbReference type="InterPro" id="IPR036890">
    <property type="entry name" value="HATPase_C_sf"/>
</dbReference>